<feature type="region of interest" description="Disordered" evidence="1">
    <location>
        <begin position="300"/>
        <end position="379"/>
    </location>
</feature>
<reference evidence="2" key="2">
    <citation type="submission" date="2023-05" db="EMBL/GenBank/DDBJ databases">
        <authorList>
            <consortium name="Lawrence Berkeley National Laboratory"/>
            <person name="Steindorff A."/>
            <person name="Hensen N."/>
            <person name="Bonometti L."/>
            <person name="Westerberg I."/>
            <person name="Brannstrom I.O."/>
            <person name="Guillou S."/>
            <person name="Cros-Aarteil S."/>
            <person name="Calhoun S."/>
            <person name="Haridas S."/>
            <person name="Kuo A."/>
            <person name="Mondo S."/>
            <person name="Pangilinan J."/>
            <person name="Riley R."/>
            <person name="Labutti K."/>
            <person name="Andreopoulos B."/>
            <person name="Lipzen A."/>
            <person name="Chen C."/>
            <person name="Yanf M."/>
            <person name="Daum C."/>
            <person name="Ng V."/>
            <person name="Clum A."/>
            <person name="Ohm R."/>
            <person name="Martin F."/>
            <person name="Silar P."/>
            <person name="Natvig D."/>
            <person name="Lalanne C."/>
            <person name="Gautier V."/>
            <person name="Ament-Velasquez S.L."/>
            <person name="Kruys A."/>
            <person name="Hutchinson M.I."/>
            <person name="Powell A.J."/>
            <person name="Barry K."/>
            <person name="Miller A.N."/>
            <person name="Grigoriev I.V."/>
            <person name="Debuchy R."/>
            <person name="Gladieux P."/>
            <person name="Thoren M.H."/>
            <person name="Johannesson H."/>
        </authorList>
    </citation>
    <scope>NUCLEOTIDE SEQUENCE</scope>
    <source>
        <strain evidence="2">CBS 141.50</strain>
    </source>
</reference>
<dbReference type="RefSeq" id="XP_062639870.1">
    <property type="nucleotide sequence ID" value="XM_062785612.1"/>
</dbReference>
<dbReference type="GO" id="GO:0005680">
    <property type="term" value="C:anaphase-promoting complex"/>
    <property type="evidence" value="ECO:0007669"/>
    <property type="project" value="InterPro"/>
</dbReference>
<feature type="compositionally biased region" description="Acidic residues" evidence="1">
    <location>
        <begin position="246"/>
        <end position="255"/>
    </location>
</feature>
<dbReference type="AlphaFoldDB" id="A0AAN6ZQP2"/>
<organism evidence="2 3">
    <name type="scientific">Dichotomopilus funicola</name>
    <dbReference type="NCBI Taxonomy" id="1934379"/>
    <lineage>
        <taxon>Eukaryota</taxon>
        <taxon>Fungi</taxon>
        <taxon>Dikarya</taxon>
        <taxon>Ascomycota</taxon>
        <taxon>Pezizomycotina</taxon>
        <taxon>Sordariomycetes</taxon>
        <taxon>Sordariomycetidae</taxon>
        <taxon>Sordariales</taxon>
        <taxon>Chaetomiaceae</taxon>
        <taxon>Dichotomopilus</taxon>
    </lineage>
</organism>
<dbReference type="GO" id="GO:0031145">
    <property type="term" value="P:anaphase-promoting complex-dependent catabolic process"/>
    <property type="evidence" value="ECO:0007669"/>
    <property type="project" value="InterPro"/>
</dbReference>
<feature type="region of interest" description="Disordered" evidence="1">
    <location>
        <begin position="276"/>
        <end position="295"/>
    </location>
</feature>
<name>A0AAN6ZQP2_9PEZI</name>
<dbReference type="EMBL" id="MU853561">
    <property type="protein sequence ID" value="KAK4146499.1"/>
    <property type="molecule type" value="Genomic_DNA"/>
</dbReference>
<dbReference type="Proteomes" id="UP001302676">
    <property type="component" value="Unassembled WGS sequence"/>
</dbReference>
<reference evidence="2" key="1">
    <citation type="journal article" date="2023" name="Mol. Phylogenet. Evol.">
        <title>Genome-scale phylogeny and comparative genomics of the fungal order Sordariales.</title>
        <authorList>
            <person name="Hensen N."/>
            <person name="Bonometti L."/>
            <person name="Westerberg I."/>
            <person name="Brannstrom I.O."/>
            <person name="Guillou S."/>
            <person name="Cros-Aarteil S."/>
            <person name="Calhoun S."/>
            <person name="Haridas S."/>
            <person name="Kuo A."/>
            <person name="Mondo S."/>
            <person name="Pangilinan J."/>
            <person name="Riley R."/>
            <person name="LaButti K."/>
            <person name="Andreopoulos B."/>
            <person name="Lipzen A."/>
            <person name="Chen C."/>
            <person name="Yan M."/>
            <person name="Daum C."/>
            <person name="Ng V."/>
            <person name="Clum A."/>
            <person name="Steindorff A."/>
            <person name="Ohm R.A."/>
            <person name="Martin F."/>
            <person name="Silar P."/>
            <person name="Natvig D.O."/>
            <person name="Lalanne C."/>
            <person name="Gautier V."/>
            <person name="Ament-Velasquez S.L."/>
            <person name="Kruys A."/>
            <person name="Hutchinson M.I."/>
            <person name="Powell A.J."/>
            <person name="Barry K."/>
            <person name="Miller A.N."/>
            <person name="Grigoriev I.V."/>
            <person name="Debuchy R."/>
            <person name="Gladieux P."/>
            <person name="Hiltunen Thoren M."/>
            <person name="Johannesson H."/>
        </authorList>
    </citation>
    <scope>NUCLEOTIDE SEQUENCE</scope>
    <source>
        <strain evidence="2">CBS 141.50</strain>
    </source>
</reference>
<feature type="region of interest" description="Disordered" evidence="1">
    <location>
        <begin position="29"/>
        <end position="92"/>
    </location>
</feature>
<feature type="compositionally biased region" description="Acidic residues" evidence="1">
    <location>
        <begin position="178"/>
        <end position="212"/>
    </location>
</feature>
<feature type="compositionally biased region" description="Low complexity" evidence="1">
    <location>
        <begin position="351"/>
        <end position="366"/>
    </location>
</feature>
<accession>A0AAN6ZQP2</accession>
<evidence type="ECO:0000256" key="1">
    <source>
        <dbReference type="SAM" id="MobiDB-lite"/>
    </source>
</evidence>
<comment type="caution">
    <text evidence="2">The sequence shown here is derived from an EMBL/GenBank/DDBJ whole genome shotgun (WGS) entry which is preliminary data.</text>
</comment>
<feature type="compositionally biased region" description="Low complexity" evidence="1">
    <location>
        <begin position="44"/>
        <end position="78"/>
    </location>
</feature>
<dbReference type="Pfam" id="PF05841">
    <property type="entry name" value="Apc15p"/>
    <property type="match status" value="1"/>
</dbReference>
<feature type="compositionally biased region" description="Basic and acidic residues" evidence="1">
    <location>
        <begin position="213"/>
        <end position="245"/>
    </location>
</feature>
<evidence type="ECO:0000313" key="2">
    <source>
        <dbReference type="EMBL" id="KAK4146499.1"/>
    </source>
</evidence>
<proteinExistence type="predicted"/>
<sequence length="379" mass="41712">MFSMLPDLTPRDSHSLWYTSRRNPLPPFYTALDSSHTLSDGTTHHPTTTGGPNNPAGTTPNNPTQNTPAPSTQQTTTAGGAGGNGARQNNAHSASTIIERSALGRLQADEALLARRRTAVCNLGSTWLKPIGVAKTLFQMREERREAEEVAEALRREMLVQELADAEAEAAAAAVGGEEGEGEEEEEEEDEEDEEDDEEEEEEEEEDLSEDEVERRQEIARIQAREERMREIREQNDAQLRRSDDVFDFDEEPSEEERSQMLDEEDLIRGGNVNVAMGSQVQPPAGGMSGLDMDMEADLDGEIPEADAGGYEHTDSEAELDSEGDLHDLSYARSARVIQGRRSSPRRRSAAPRSSLDISGLLDGSSMIGSSPQMRRGHY</sequence>
<protein>
    <submittedName>
        <fullName evidence="2">Apc15p protein-domain-containing protein</fullName>
    </submittedName>
</protein>
<feature type="region of interest" description="Disordered" evidence="1">
    <location>
        <begin position="166"/>
        <end position="266"/>
    </location>
</feature>
<gene>
    <name evidence="2" type="ORF">C8A04DRAFT_9751</name>
</gene>
<dbReference type="GeneID" id="87822225"/>
<dbReference type="InterPro" id="IPR008402">
    <property type="entry name" value="APC_su15/mnd2"/>
</dbReference>
<keyword evidence="3" id="KW-1185">Reference proteome</keyword>
<evidence type="ECO:0000313" key="3">
    <source>
        <dbReference type="Proteomes" id="UP001302676"/>
    </source>
</evidence>